<keyword evidence="12 13" id="KW-0472">Membrane</keyword>
<evidence type="ECO:0000256" key="11">
    <source>
        <dbReference type="ARBA" id="ARBA00023033"/>
    </source>
</evidence>
<evidence type="ECO:0008006" key="16">
    <source>
        <dbReference type="Google" id="ProtNLM"/>
    </source>
</evidence>
<comment type="subcellular location">
    <subcellularLocation>
        <location evidence="2">Membrane</location>
    </subcellularLocation>
</comment>
<gene>
    <name evidence="14" type="ORF">HGRIS_005210</name>
</gene>
<evidence type="ECO:0000256" key="13">
    <source>
        <dbReference type="SAM" id="Phobius"/>
    </source>
</evidence>
<keyword evidence="10" id="KW-0408">Iron</keyword>
<dbReference type="InterPro" id="IPR050121">
    <property type="entry name" value="Cytochrome_P450_monoxygenase"/>
</dbReference>
<dbReference type="EMBL" id="JASNQZ010000008">
    <property type="protein sequence ID" value="KAL0954060.1"/>
    <property type="molecule type" value="Genomic_DNA"/>
</dbReference>
<dbReference type="InterPro" id="IPR002401">
    <property type="entry name" value="Cyt_P450_E_grp-I"/>
</dbReference>
<dbReference type="Gene3D" id="1.10.630.10">
    <property type="entry name" value="Cytochrome P450"/>
    <property type="match status" value="1"/>
</dbReference>
<dbReference type="PANTHER" id="PTHR24305">
    <property type="entry name" value="CYTOCHROME P450"/>
    <property type="match status" value="1"/>
</dbReference>
<accession>A0ABR3JF11</accession>
<dbReference type="InterPro" id="IPR036396">
    <property type="entry name" value="Cyt_P450_sf"/>
</dbReference>
<dbReference type="PRINTS" id="PR00463">
    <property type="entry name" value="EP450I"/>
</dbReference>
<keyword evidence="8 13" id="KW-1133">Transmembrane helix</keyword>
<evidence type="ECO:0000256" key="8">
    <source>
        <dbReference type="ARBA" id="ARBA00022989"/>
    </source>
</evidence>
<dbReference type="InterPro" id="IPR001128">
    <property type="entry name" value="Cyt_P450"/>
</dbReference>
<protein>
    <recommendedName>
        <fullName evidence="16">Cytochrome P450</fullName>
    </recommendedName>
</protein>
<comment type="similarity">
    <text evidence="4">Belongs to the cytochrome P450 family.</text>
</comment>
<proteinExistence type="inferred from homology"/>
<feature type="transmembrane region" description="Helical" evidence="13">
    <location>
        <begin position="32"/>
        <end position="50"/>
    </location>
</feature>
<dbReference type="PANTHER" id="PTHR24305:SF166">
    <property type="entry name" value="CYTOCHROME P450 12A4, MITOCHONDRIAL-RELATED"/>
    <property type="match status" value="1"/>
</dbReference>
<comment type="caution">
    <text evidence="14">The sequence shown here is derived from an EMBL/GenBank/DDBJ whole genome shotgun (WGS) entry which is preliminary data.</text>
</comment>
<evidence type="ECO:0000256" key="10">
    <source>
        <dbReference type="ARBA" id="ARBA00023004"/>
    </source>
</evidence>
<organism evidence="14 15">
    <name type="scientific">Hohenbuehelia grisea</name>
    <dbReference type="NCBI Taxonomy" id="104357"/>
    <lineage>
        <taxon>Eukaryota</taxon>
        <taxon>Fungi</taxon>
        <taxon>Dikarya</taxon>
        <taxon>Basidiomycota</taxon>
        <taxon>Agaricomycotina</taxon>
        <taxon>Agaricomycetes</taxon>
        <taxon>Agaricomycetidae</taxon>
        <taxon>Agaricales</taxon>
        <taxon>Pleurotineae</taxon>
        <taxon>Pleurotaceae</taxon>
        <taxon>Hohenbuehelia</taxon>
    </lineage>
</organism>
<keyword evidence="11" id="KW-0503">Monooxygenase</keyword>
<evidence type="ECO:0000256" key="2">
    <source>
        <dbReference type="ARBA" id="ARBA00004370"/>
    </source>
</evidence>
<evidence type="ECO:0000256" key="9">
    <source>
        <dbReference type="ARBA" id="ARBA00023002"/>
    </source>
</evidence>
<comment type="pathway">
    <text evidence="3">Secondary metabolite biosynthesis; terpenoid biosynthesis.</text>
</comment>
<comment type="cofactor">
    <cofactor evidence="1">
        <name>heme</name>
        <dbReference type="ChEBI" id="CHEBI:30413"/>
    </cofactor>
</comment>
<keyword evidence="7" id="KW-0479">Metal-binding</keyword>
<evidence type="ECO:0000256" key="1">
    <source>
        <dbReference type="ARBA" id="ARBA00001971"/>
    </source>
</evidence>
<evidence type="ECO:0000256" key="6">
    <source>
        <dbReference type="ARBA" id="ARBA00022692"/>
    </source>
</evidence>
<keyword evidence="9" id="KW-0560">Oxidoreductase</keyword>
<sequence>MSSDAAKMILAPCLLGGITWRFLNYKTIRGDFCLLVVASSVIVVFAALSSCGGGYETAFSDTASILFRYLFSAATFTIVYRLSPRHPLSQFPGPFLNRISSLRMVATIYYGKRYSDIERLHEAYGPFVRIGPNSLSVNLHDAVNKVYAAANSLDKGPAYRAGHLPGNGIFFMQNRKDHDQRRRIWAPAFTTSTLPIYEVYALERCVELIACVSRRAKARGVCNLSEVIAHWTYDLMGDVVFGRSSDLNLMKNGDPRRLISSGQLATACFDILGEAPWLFDICWHLPIVDAIRALQTAAQEMMSKWLVSSTRGESDILSHLASASAPLSRDDLALESLFAIQAGSDTSSSIISLLMFYLIRHQGVYRRLQSELDTCFTKENVNARDSVLRELPYLNAVIEEGLRLGAPLPGLRRVVPAHGITLSGTFIPGGTTVSVPAWAQNVSEENFFPDPKEFKPERWLEGGLGPDSRCRRSAVMSFSFGTFSCLGKALAYQQLRLIVAHLVVHYDMKFASGFNEGLFIGGVSNMLTTILGRPLLVSVSSRQIM</sequence>
<dbReference type="Pfam" id="PF00067">
    <property type="entry name" value="p450"/>
    <property type="match status" value="1"/>
</dbReference>
<evidence type="ECO:0000313" key="15">
    <source>
        <dbReference type="Proteomes" id="UP001556367"/>
    </source>
</evidence>
<evidence type="ECO:0000256" key="7">
    <source>
        <dbReference type="ARBA" id="ARBA00022723"/>
    </source>
</evidence>
<evidence type="ECO:0000256" key="12">
    <source>
        <dbReference type="ARBA" id="ARBA00023136"/>
    </source>
</evidence>
<keyword evidence="5" id="KW-0349">Heme</keyword>
<keyword evidence="6 13" id="KW-0812">Transmembrane</keyword>
<name>A0ABR3JF11_9AGAR</name>
<dbReference type="Proteomes" id="UP001556367">
    <property type="component" value="Unassembled WGS sequence"/>
</dbReference>
<keyword evidence="15" id="KW-1185">Reference proteome</keyword>
<evidence type="ECO:0000256" key="3">
    <source>
        <dbReference type="ARBA" id="ARBA00004721"/>
    </source>
</evidence>
<reference evidence="15" key="1">
    <citation type="submission" date="2024-06" db="EMBL/GenBank/DDBJ databases">
        <title>Multi-omics analyses provide insights into the biosynthesis of the anticancer antibiotic pleurotin in Hohenbuehelia grisea.</title>
        <authorList>
            <person name="Weaver J.A."/>
            <person name="Alberti F."/>
        </authorList>
    </citation>
    <scope>NUCLEOTIDE SEQUENCE [LARGE SCALE GENOMIC DNA]</scope>
    <source>
        <strain evidence="15">T-177</strain>
    </source>
</reference>
<evidence type="ECO:0000313" key="14">
    <source>
        <dbReference type="EMBL" id="KAL0954060.1"/>
    </source>
</evidence>
<dbReference type="PRINTS" id="PR00385">
    <property type="entry name" value="P450"/>
</dbReference>
<dbReference type="SUPFAM" id="SSF48264">
    <property type="entry name" value="Cytochrome P450"/>
    <property type="match status" value="1"/>
</dbReference>
<evidence type="ECO:0000256" key="5">
    <source>
        <dbReference type="ARBA" id="ARBA00022617"/>
    </source>
</evidence>
<evidence type="ECO:0000256" key="4">
    <source>
        <dbReference type="ARBA" id="ARBA00010617"/>
    </source>
</evidence>